<dbReference type="SUPFAM" id="SSF53254">
    <property type="entry name" value="Phosphoglycerate mutase-like"/>
    <property type="match status" value="1"/>
</dbReference>
<proteinExistence type="predicted"/>
<evidence type="ECO:0008006" key="3">
    <source>
        <dbReference type="Google" id="ProtNLM"/>
    </source>
</evidence>
<dbReference type="Proteomes" id="UP000230658">
    <property type="component" value="Unassembled WGS sequence"/>
</dbReference>
<name>A0A2M7MHM1_9BACT</name>
<dbReference type="Gene3D" id="3.40.50.1240">
    <property type="entry name" value="Phosphoglycerate mutase-like"/>
    <property type="match status" value="1"/>
</dbReference>
<dbReference type="AlphaFoldDB" id="A0A2M7MHM1"/>
<reference evidence="2" key="1">
    <citation type="submission" date="2017-09" db="EMBL/GenBank/DDBJ databases">
        <title>Depth-based differentiation of microbial function through sediment-hosted aquifers and enrichment of novel symbionts in the deep terrestrial subsurface.</title>
        <authorList>
            <person name="Probst A.J."/>
            <person name="Ladd B."/>
            <person name="Jarett J.K."/>
            <person name="Geller-Mcgrath D.E."/>
            <person name="Sieber C.M.K."/>
            <person name="Emerson J.B."/>
            <person name="Anantharaman K."/>
            <person name="Thomas B.C."/>
            <person name="Malmstrom R."/>
            <person name="Stieglmeier M."/>
            <person name="Klingl A."/>
            <person name="Woyke T."/>
            <person name="Ryan C.M."/>
            <person name="Banfield J.F."/>
        </authorList>
    </citation>
    <scope>NUCLEOTIDE SEQUENCE [LARGE SCALE GENOMIC DNA]</scope>
</reference>
<accession>A0A2M7MHM1</accession>
<protein>
    <recommendedName>
        <fullName evidence="3">Histidine phosphatase family protein</fullName>
    </recommendedName>
</protein>
<dbReference type="InterPro" id="IPR029033">
    <property type="entry name" value="His_PPase_superfam"/>
</dbReference>
<dbReference type="EMBL" id="PFJV01000033">
    <property type="protein sequence ID" value="PIX92525.1"/>
    <property type="molecule type" value="Genomic_DNA"/>
</dbReference>
<organism evidence="1 2">
    <name type="scientific">Candidatus Kuenenbacteria bacterium CG_4_10_14_3_um_filter_39_14</name>
    <dbReference type="NCBI Taxonomy" id="1974614"/>
    <lineage>
        <taxon>Bacteria</taxon>
        <taxon>Candidatus Kueneniibacteriota</taxon>
    </lineage>
</organism>
<comment type="caution">
    <text evidence="1">The sequence shown here is derived from an EMBL/GenBank/DDBJ whole genome shotgun (WGS) entry which is preliminary data.</text>
</comment>
<feature type="non-terminal residue" evidence="1">
    <location>
        <position position="170"/>
    </location>
</feature>
<gene>
    <name evidence="1" type="ORF">COZ26_01370</name>
</gene>
<evidence type="ECO:0000313" key="2">
    <source>
        <dbReference type="Proteomes" id="UP000230658"/>
    </source>
</evidence>
<evidence type="ECO:0000313" key="1">
    <source>
        <dbReference type="EMBL" id="PIX92525.1"/>
    </source>
</evidence>
<sequence>MNESTFKRRLNKDEWSNGYGYLFEGKKLEREKDRAIIKLTFVRHGEKELTSGSETALTKRGIFEAAVLGTKRDEKDTFSINYSPTDRTKLTGEIANLSEKLHGEIKEEASLGVKNNFSKEYLEQLLDIKRKMLPEDISTITSDQKKEIDEQVTRQQLAEYLKHGTHRPDD</sequence>